<gene>
    <name evidence="27" type="ORF">CB5_LOCUS26303</name>
</gene>
<evidence type="ECO:0000256" key="2">
    <source>
        <dbReference type="ARBA" id="ARBA00004389"/>
    </source>
</evidence>
<evidence type="ECO:0000256" key="5">
    <source>
        <dbReference type="ARBA" id="ARBA00022527"/>
    </source>
</evidence>
<evidence type="ECO:0000256" key="13">
    <source>
        <dbReference type="ARBA" id="ARBA00022777"/>
    </source>
</evidence>
<protein>
    <recommendedName>
        <fullName evidence="23">Receptor kinase-like protein Xa21</fullName>
        <ecNumber evidence="3">2.7.11.1</ecNumber>
    </recommendedName>
</protein>
<evidence type="ECO:0000256" key="19">
    <source>
        <dbReference type="ARBA" id="ARBA00047899"/>
    </source>
</evidence>
<reference evidence="27" key="1">
    <citation type="submission" date="2020-07" db="EMBL/GenBank/DDBJ databases">
        <authorList>
            <person name="Lin J."/>
        </authorList>
    </citation>
    <scope>NUCLEOTIDE SEQUENCE</scope>
</reference>
<evidence type="ECO:0000256" key="16">
    <source>
        <dbReference type="ARBA" id="ARBA00023136"/>
    </source>
</evidence>
<keyword evidence="4" id="KW-1003">Cell membrane</keyword>
<evidence type="ECO:0000256" key="4">
    <source>
        <dbReference type="ARBA" id="ARBA00022475"/>
    </source>
</evidence>
<dbReference type="InterPro" id="IPR008271">
    <property type="entry name" value="Ser/Thr_kinase_AS"/>
</dbReference>
<dbReference type="FunFam" id="3.30.200.20:FF:000432">
    <property type="entry name" value="LRR receptor-like serine/threonine-protein kinase EFR"/>
    <property type="match status" value="1"/>
</dbReference>
<evidence type="ECO:0000256" key="25">
    <source>
        <dbReference type="RuleBase" id="RU000304"/>
    </source>
</evidence>
<keyword evidence="6" id="KW-0597">Phosphoprotein</keyword>
<comment type="subcellular location">
    <subcellularLocation>
        <location evidence="1">Cell membrane</location>
        <topology evidence="1">Single-pass membrane protein</topology>
    </subcellularLocation>
    <subcellularLocation>
        <location evidence="2">Endoplasmic reticulum membrane</location>
        <topology evidence="2">Single-pass membrane protein</topology>
    </subcellularLocation>
</comment>
<dbReference type="SMART" id="SM00220">
    <property type="entry name" value="S_TKc"/>
    <property type="match status" value="1"/>
</dbReference>
<dbReference type="GO" id="GO:0004674">
    <property type="term" value="F:protein serine/threonine kinase activity"/>
    <property type="evidence" value="ECO:0007669"/>
    <property type="project" value="UniProtKB-KW"/>
</dbReference>
<keyword evidence="17" id="KW-0675">Receptor</keyword>
<keyword evidence="11" id="KW-0677">Repeat</keyword>
<dbReference type="PROSITE" id="PS00108">
    <property type="entry name" value="PROTEIN_KINASE_ST"/>
    <property type="match status" value="1"/>
</dbReference>
<dbReference type="PROSITE" id="PS50011">
    <property type="entry name" value="PROTEIN_KINASE_DOM"/>
    <property type="match status" value="1"/>
</dbReference>
<keyword evidence="18" id="KW-0325">Glycoprotein</keyword>
<evidence type="ECO:0000256" key="21">
    <source>
        <dbReference type="ARBA" id="ARBA00054320"/>
    </source>
</evidence>
<comment type="similarity">
    <text evidence="25">Belongs to the protein kinase superfamily.</text>
</comment>
<evidence type="ECO:0000256" key="10">
    <source>
        <dbReference type="ARBA" id="ARBA00022729"/>
    </source>
</evidence>
<evidence type="ECO:0000256" key="6">
    <source>
        <dbReference type="ARBA" id="ARBA00022553"/>
    </source>
</evidence>
<dbReference type="Gene3D" id="1.10.510.10">
    <property type="entry name" value="Transferase(Phosphotransferase) domain 1"/>
    <property type="match status" value="1"/>
</dbReference>
<evidence type="ECO:0000256" key="1">
    <source>
        <dbReference type="ARBA" id="ARBA00004162"/>
    </source>
</evidence>
<name>A0A6V7QIV8_ANACO</name>
<dbReference type="AlphaFoldDB" id="A0A6V7QIV8"/>
<keyword evidence="13" id="KW-0418">Kinase</keyword>
<organism evidence="27">
    <name type="scientific">Ananas comosus var. bracteatus</name>
    <name type="common">red pineapple</name>
    <dbReference type="NCBI Taxonomy" id="296719"/>
    <lineage>
        <taxon>Eukaryota</taxon>
        <taxon>Viridiplantae</taxon>
        <taxon>Streptophyta</taxon>
        <taxon>Embryophyta</taxon>
        <taxon>Tracheophyta</taxon>
        <taxon>Spermatophyta</taxon>
        <taxon>Magnoliopsida</taxon>
        <taxon>Liliopsida</taxon>
        <taxon>Poales</taxon>
        <taxon>Bromeliaceae</taxon>
        <taxon>Bromelioideae</taxon>
        <taxon>Ananas</taxon>
    </lineage>
</organism>
<comment type="catalytic activity">
    <reaction evidence="19">
        <text>L-threonyl-[protein] + ATP = O-phospho-L-threonyl-[protein] + ADP + H(+)</text>
        <dbReference type="Rhea" id="RHEA:46608"/>
        <dbReference type="Rhea" id="RHEA-COMP:11060"/>
        <dbReference type="Rhea" id="RHEA-COMP:11605"/>
        <dbReference type="ChEBI" id="CHEBI:15378"/>
        <dbReference type="ChEBI" id="CHEBI:30013"/>
        <dbReference type="ChEBI" id="CHEBI:30616"/>
        <dbReference type="ChEBI" id="CHEBI:61977"/>
        <dbReference type="ChEBI" id="CHEBI:456216"/>
        <dbReference type="EC" id="2.7.11.1"/>
    </reaction>
</comment>
<accession>A0A6V7QIV8</accession>
<evidence type="ECO:0000256" key="11">
    <source>
        <dbReference type="ARBA" id="ARBA00022737"/>
    </source>
</evidence>
<dbReference type="InterPro" id="IPR000719">
    <property type="entry name" value="Prot_kinase_dom"/>
</dbReference>
<keyword evidence="15" id="KW-1133">Transmembrane helix</keyword>
<dbReference type="PANTHER" id="PTHR48055">
    <property type="entry name" value="LEUCINE-RICH REPEAT RECEPTOR PROTEIN KINASE EMS1"/>
    <property type="match status" value="1"/>
</dbReference>
<dbReference type="InterPro" id="IPR017441">
    <property type="entry name" value="Protein_kinase_ATP_BS"/>
</dbReference>
<evidence type="ECO:0000256" key="12">
    <source>
        <dbReference type="ARBA" id="ARBA00022741"/>
    </source>
</evidence>
<evidence type="ECO:0000256" key="17">
    <source>
        <dbReference type="ARBA" id="ARBA00023170"/>
    </source>
</evidence>
<evidence type="ECO:0000256" key="22">
    <source>
        <dbReference type="ARBA" id="ARBA00056628"/>
    </source>
</evidence>
<dbReference type="GO" id="GO:0005886">
    <property type="term" value="C:plasma membrane"/>
    <property type="evidence" value="ECO:0007669"/>
    <property type="project" value="UniProtKB-SubCell"/>
</dbReference>
<keyword evidence="16" id="KW-0472">Membrane</keyword>
<evidence type="ECO:0000256" key="3">
    <source>
        <dbReference type="ARBA" id="ARBA00012513"/>
    </source>
</evidence>
<comment type="catalytic activity">
    <reaction evidence="20">
        <text>L-seryl-[protein] + ATP = O-phospho-L-seryl-[protein] + ADP + H(+)</text>
        <dbReference type="Rhea" id="RHEA:17989"/>
        <dbReference type="Rhea" id="RHEA-COMP:9863"/>
        <dbReference type="Rhea" id="RHEA-COMP:11604"/>
        <dbReference type="ChEBI" id="CHEBI:15378"/>
        <dbReference type="ChEBI" id="CHEBI:29999"/>
        <dbReference type="ChEBI" id="CHEBI:30616"/>
        <dbReference type="ChEBI" id="CHEBI:83421"/>
        <dbReference type="ChEBI" id="CHEBI:456216"/>
        <dbReference type="EC" id="2.7.11.1"/>
    </reaction>
</comment>
<evidence type="ECO:0000256" key="9">
    <source>
        <dbReference type="ARBA" id="ARBA00022692"/>
    </source>
</evidence>
<keyword evidence="14 24" id="KW-0067">ATP-binding</keyword>
<dbReference type="PROSITE" id="PS00107">
    <property type="entry name" value="PROTEIN_KINASE_ATP"/>
    <property type="match status" value="1"/>
</dbReference>
<evidence type="ECO:0000256" key="8">
    <source>
        <dbReference type="ARBA" id="ARBA00022679"/>
    </source>
</evidence>
<dbReference type="EC" id="2.7.11.1" evidence="3"/>
<comment type="function">
    <text evidence="21">Receptor kinase that detects X.oryzae pv. oryzae protein Ax21 to promote innate immunity. Following X.oryzae pv. oryzae protein Ax21 detection, undergoes cleavage, releasing the processed protein kinase Xa21 chain.</text>
</comment>
<evidence type="ECO:0000259" key="26">
    <source>
        <dbReference type="PROSITE" id="PS50011"/>
    </source>
</evidence>
<dbReference type="InterPro" id="IPR011009">
    <property type="entry name" value="Kinase-like_dom_sf"/>
</dbReference>
<keyword evidence="8" id="KW-0808">Transferase</keyword>
<evidence type="ECO:0000256" key="24">
    <source>
        <dbReference type="PROSITE-ProRule" id="PRU10141"/>
    </source>
</evidence>
<dbReference type="Pfam" id="PF00069">
    <property type="entry name" value="Pkinase"/>
    <property type="match status" value="1"/>
</dbReference>
<evidence type="ECO:0000256" key="14">
    <source>
        <dbReference type="ARBA" id="ARBA00022840"/>
    </source>
</evidence>
<dbReference type="GO" id="GO:0005524">
    <property type="term" value="F:ATP binding"/>
    <property type="evidence" value="ECO:0007669"/>
    <property type="project" value="UniProtKB-UniRule"/>
</dbReference>
<evidence type="ECO:0000256" key="15">
    <source>
        <dbReference type="ARBA" id="ARBA00022989"/>
    </source>
</evidence>
<keyword evidence="5 25" id="KW-0723">Serine/threonine-protein kinase</keyword>
<dbReference type="PANTHER" id="PTHR48055:SF55">
    <property type="entry name" value="PROTEIN KINASE DOMAIN-CONTAINING PROTEIN"/>
    <property type="match status" value="1"/>
</dbReference>
<dbReference type="SUPFAM" id="SSF56112">
    <property type="entry name" value="Protein kinase-like (PK-like)"/>
    <property type="match status" value="1"/>
</dbReference>
<comment type="function">
    <text evidence="22">The processed protein kinase Xa21 chain released by protein cleavage after X.oryzae pv. oryzae protein Ax21 detection translocates into the nucleus where it can bind and regulate WRKY62, a transcription factor. Confers resistance to the bacterial pathogen X.oryzae pv. oryzae (Xoo).</text>
</comment>
<keyword evidence="12 24" id="KW-0547">Nucleotide-binding</keyword>
<dbReference type="FunFam" id="1.10.510.10:FF:000358">
    <property type="entry name" value="Putative leucine-rich repeat receptor-like serine/threonine-protein kinase"/>
    <property type="match status" value="1"/>
</dbReference>
<feature type="domain" description="Protein kinase" evidence="26">
    <location>
        <begin position="58"/>
        <end position="327"/>
    </location>
</feature>
<sequence>MIKVIIVISSVALCSLLCLLILWRLLRKSGKTSTDTSYLEDKNKKVSYNDIVKATNGFSSDNLVGSGSFGSVYVAKFDFTRNVVAVKVFNILLSGAVKSFSAECAALRNIRHRNLLKVITSCSSIDFAGNEFRALIFEYMPNGNLENWLHPNVSGHPQTRRLNLKQRLNIAADVAFALKYLHHHSVSPIVHCDLKPSNILLDNDMNACVGDFGLARFLSLSHSTTSTTNSTSLIALKGSIGYVAPEYGTGSRISTQGDVYSYGILLLELLTGKKPTSDLFQDGSSLRKYVETAFPEKLAEVLDPVISEEEEGLDSNDESEDGVSADLRMQRCIVPLAEIGLLCSAESPRGRMTMQDVATQISAIKEAYSIAGNSHHSTN</sequence>
<feature type="binding site" evidence="24">
    <location>
        <position position="87"/>
    </location>
    <ligand>
        <name>ATP</name>
        <dbReference type="ChEBI" id="CHEBI:30616"/>
    </ligand>
</feature>
<dbReference type="InterPro" id="IPR051564">
    <property type="entry name" value="LRR_receptor-like_kinase"/>
</dbReference>
<dbReference type="EMBL" id="LR862136">
    <property type="protein sequence ID" value="CAD1843092.1"/>
    <property type="molecule type" value="Genomic_DNA"/>
</dbReference>
<keyword evidence="7" id="KW-0433">Leucine-rich repeat</keyword>
<dbReference type="GO" id="GO:0005789">
    <property type="term" value="C:endoplasmic reticulum membrane"/>
    <property type="evidence" value="ECO:0007669"/>
    <property type="project" value="UniProtKB-SubCell"/>
</dbReference>
<evidence type="ECO:0000256" key="18">
    <source>
        <dbReference type="ARBA" id="ARBA00023180"/>
    </source>
</evidence>
<keyword evidence="10" id="KW-0732">Signal</keyword>
<keyword evidence="9" id="KW-0812">Transmembrane</keyword>
<evidence type="ECO:0000256" key="20">
    <source>
        <dbReference type="ARBA" id="ARBA00048679"/>
    </source>
</evidence>
<proteinExistence type="inferred from homology"/>
<evidence type="ECO:0000256" key="7">
    <source>
        <dbReference type="ARBA" id="ARBA00022614"/>
    </source>
</evidence>
<evidence type="ECO:0000313" key="27">
    <source>
        <dbReference type="EMBL" id="CAD1843092.1"/>
    </source>
</evidence>
<evidence type="ECO:0000256" key="23">
    <source>
        <dbReference type="ARBA" id="ARBA00072040"/>
    </source>
</evidence>
<dbReference type="Gene3D" id="3.30.200.20">
    <property type="entry name" value="Phosphorylase Kinase, domain 1"/>
    <property type="match status" value="1"/>
</dbReference>